<organism evidence="1 2">
    <name type="scientific">Candidatus Raymondbacteria bacterium RIFOXYD12_FULL_49_13</name>
    <dbReference type="NCBI Taxonomy" id="1817890"/>
    <lineage>
        <taxon>Bacteria</taxon>
        <taxon>Raymondiibacteriota</taxon>
    </lineage>
</organism>
<comment type="caution">
    <text evidence="1">The sequence shown here is derived from an EMBL/GenBank/DDBJ whole genome shotgun (WGS) entry which is preliminary data.</text>
</comment>
<gene>
    <name evidence="1" type="ORF">A2519_14005</name>
</gene>
<name>A0A1F7FKT2_UNCRA</name>
<protein>
    <submittedName>
        <fullName evidence="1">Uncharacterized protein</fullName>
    </submittedName>
</protein>
<proteinExistence type="predicted"/>
<evidence type="ECO:0000313" key="1">
    <source>
        <dbReference type="EMBL" id="OGK07238.1"/>
    </source>
</evidence>
<reference evidence="1 2" key="1">
    <citation type="journal article" date="2016" name="Nat. Commun.">
        <title>Thousands of microbial genomes shed light on interconnected biogeochemical processes in an aquifer system.</title>
        <authorList>
            <person name="Anantharaman K."/>
            <person name="Brown C.T."/>
            <person name="Hug L.A."/>
            <person name="Sharon I."/>
            <person name="Castelle C.J."/>
            <person name="Probst A.J."/>
            <person name="Thomas B.C."/>
            <person name="Singh A."/>
            <person name="Wilkins M.J."/>
            <person name="Karaoz U."/>
            <person name="Brodie E.L."/>
            <person name="Williams K.H."/>
            <person name="Hubbard S.S."/>
            <person name="Banfield J.F."/>
        </authorList>
    </citation>
    <scope>NUCLEOTIDE SEQUENCE [LARGE SCALE GENOMIC DNA]</scope>
</reference>
<dbReference type="Proteomes" id="UP000179243">
    <property type="component" value="Unassembled WGS sequence"/>
</dbReference>
<dbReference type="EMBL" id="MFYX01000011">
    <property type="protein sequence ID" value="OGK07238.1"/>
    <property type="molecule type" value="Genomic_DNA"/>
</dbReference>
<accession>A0A1F7FKT2</accession>
<sequence length="81" mass="8677">MAELVCHSFQDSATPSSSSSFRLRSAPLLKLPVLRLLKITRWHGISNGSGFEAMTEPTARAAPGYPAAQPGKITVKLLLQA</sequence>
<evidence type="ECO:0000313" key="2">
    <source>
        <dbReference type="Proteomes" id="UP000179243"/>
    </source>
</evidence>
<dbReference type="AlphaFoldDB" id="A0A1F7FKT2"/>